<proteinExistence type="predicted"/>
<reference evidence="2 3" key="1">
    <citation type="submission" date="2018-07" db="EMBL/GenBank/DDBJ databases">
        <title>Dyella tabacisoli L4-6T, whole genome shotgun sequence.</title>
        <authorList>
            <person name="Zhou X.-K."/>
            <person name="Li W.-J."/>
            <person name="Duan Y.-Q."/>
        </authorList>
    </citation>
    <scope>NUCLEOTIDE SEQUENCE [LARGE SCALE GENOMIC DNA]</scope>
    <source>
        <strain evidence="2 3">L4-6</strain>
    </source>
</reference>
<dbReference type="AlphaFoldDB" id="A0A369UR05"/>
<name>A0A369UR05_9GAMM</name>
<dbReference type="Proteomes" id="UP000253782">
    <property type="component" value="Unassembled WGS sequence"/>
</dbReference>
<evidence type="ECO:0000256" key="1">
    <source>
        <dbReference type="SAM" id="MobiDB-lite"/>
    </source>
</evidence>
<dbReference type="EMBL" id="QQAH01000001">
    <property type="protein sequence ID" value="RDD83076.1"/>
    <property type="molecule type" value="Genomic_DNA"/>
</dbReference>
<accession>A0A369UR05</accession>
<gene>
    <name evidence="2" type="ORF">DVJ77_00155</name>
</gene>
<comment type="caution">
    <text evidence="2">The sequence shown here is derived from an EMBL/GenBank/DDBJ whole genome shotgun (WGS) entry which is preliminary data.</text>
</comment>
<feature type="region of interest" description="Disordered" evidence="1">
    <location>
        <begin position="1"/>
        <end position="27"/>
    </location>
</feature>
<protein>
    <submittedName>
        <fullName evidence="2">Uncharacterized protein</fullName>
    </submittedName>
</protein>
<evidence type="ECO:0000313" key="2">
    <source>
        <dbReference type="EMBL" id="RDD83076.1"/>
    </source>
</evidence>
<organism evidence="2 3">
    <name type="scientific">Dyella tabacisoli</name>
    <dbReference type="NCBI Taxonomy" id="2282381"/>
    <lineage>
        <taxon>Bacteria</taxon>
        <taxon>Pseudomonadati</taxon>
        <taxon>Pseudomonadota</taxon>
        <taxon>Gammaproteobacteria</taxon>
        <taxon>Lysobacterales</taxon>
        <taxon>Rhodanobacteraceae</taxon>
        <taxon>Dyella</taxon>
    </lineage>
</organism>
<keyword evidence="3" id="KW-1185">Reference proteome</keyword>
<sequence>MAVQRRRSHAPAPFLTGHAGSTKASNASHGTALFIAARKTSRDACLPDIEKGAPFRDRQGCLDRWLIYA</sequence>
<evidence type="ECO:0000313" key="3">
    <source>
        <dbReference type="Proteomes" id="UP000253782"/>
    </source>
</evidence>